<evidence type="ECO:0000256" key="1">
    <source>
        <dbReference type="SAM" id="MobiDB-lite"/>
    </source>
</evidence>
<reference evidence="2" key="1">
    <citation type="submission" date="2023-03" db="EMBL/GenBank/DDBJ databases">
        <title>Massive genome expansion in bonnet fungi (Mycena s.s.) driven by repeated elements and novel gene families across ecological guilds.</title>
        <authorList>
            <consortium name="Lawrence Berkeley National Laboratory"/>
            <person name="Harder C.B."/>
            <person name="Miyauchi S."/>
            <person name="Viragh M."/>
            <person name="Kuo A."/>
            <person name="Thoen E."/>
            <person name="Andreopoulos B."/>
            <person name="Lu D."/>
            <person name="Skrede I."/>
            <person name="Drula E."/>
            <person name="Henrissat B."/>
            <person name="Morin E."/>
            <person name="Kohler A."/>
            <person name="Barry K."/>
            <person name="LaButti K."/>
            <person name="Morin E."/>
            <person name="Salamov A."/>
            <person name="Lipzen A."/>
            <person name="Mereny Z."/>
            <person name="Hegedus B."/>
            <person name="Baldrian P."/>
            <person name="Stursova M."/>
            <person name="Weitz H."/>
            <person name="Taylor A."/>
            <person name="Grigoriev I.V."/>
            <person name="Nagy L.G."/>
            <person name="Martin F."/>
            <person name="Kauserud H."/>
        </authorList>
    </citation>
    <scope>NUCLEOTIDE SEQUENCE</scope>
    <source>
        <strain evidence="2">9144</strain>
    </source>
</reference>
<feature type="compositionally biased region" description="Polar residues" evidence="1">
    <location>
        <begin position="8"/>
        <end position="21"/>
    </location>
</feature>
<sequence length="259" mass="28197">MDPASETWELSTGIGTVQQRDAPSKNREGPKIPMQNVGSCVGVRKARARMMAKQWLMDGPRGRVAVVGPGNPRRELLVEMFVLGATALGKLERERKEMTERREHGTGAAEARRRWRGGGEGLDRLHFRAGRPGASGSRGNGGGQTARWSRWEEKKSNRHIAIHNRTENYGSYKPGPIAPVATPAPSLGRQATRSYHALTAGNQELSSATKPRASATRVTVSWDPKPVQGVQLLSRVSTHGTKQDAGVETIVKMQARGNP</sequence>
<dbReference type="Proteomes" id="UP001219525">
    <property type="component" value="Unassembled WGS sequence"/>
</dbReference>
<dbReference type="AlphaFoldDB" id="A0AAD6YAE4"/>
<gene>
    <name evidence="2" type="ORF">GGX14DRAFT_395996</name>
</gene>
<comment type="caution">
    <text evidence="2">The sequence shown here is derived from an EMBL/GenBank/DDBJ whole genome shotgun (WGS) entry which is preliminary data.</text>
</comment>
<evidence type="ECO:0000313" key="3">
    <source>
        <dbReference type="Proteomes" id="UP001219525"/>
    </source>
</evidence>
<protein>
    <submittedName>
        <fullName evidence="2">Uncharacterized protein</fullName>
    </submittedName>
</protein>
<proteinExistence type="predicted"/>
<feature type="region of interest" description="Disordered" evidence="1">
    <location>
        <begin position="95"/>
        <end position="153"/>
    </location>
</feature>
<accession>A0AAD6YAE4</accession>
<name>A0AAD6YAE4_9AGAR</name>
<organism evidence="2 3">
    <name type="scientific">Mycena pura</name>
    <dbReference type="NCBI Taxonomy" id="153505"/>
    <lineage>
        <taxon>Eukaryota</taxon>
        <taxon>Fungi</taxon>
        <taxon>Dikarya</taxon>
        <taxon>Basidiomycota</taxon>
        <taxon>Agaricomycotina</taxon>
        <taxon>Agaricomycetes</taxon>
        <taxon>Agaricomycetidae</taxon>
        <taxon>Agaricales</taxon>
        <taxon>Marasmiineae</taxon>
        <taxon>Mycenaceae</taxon>
        <taxon>Mycena</taxon>
    </lineage>
</organism>
<feature type="compositionally biased region" description="Basic and acidic residues" evidence="1">
    <location>
        <begin position="95"/>
        <end position="105"/>
    </location>
</feature>
<evidence type="ECO:0000313" key="2">
    <source>
        <dbReference type="EMBL" id="KAJ7208342.1"/>
    </source>
</evidence>
<feature type="region of interest" description="Disordered" evidence="1">
    <location>
        <begin position="1"/>
        <end position="36"/>
    </location>
</feature>
<dbReference type="EMBL" id="JARJCW010000034">
    <property type="protein sequence ID" value="KAJ7208342.1"/>
    <property type="molecule type" value="Genomic_DNA"/>
</dbReference>
<keyword evidence="3" id="KW-1185">Reference proteome</keyword>